<sequence length="341" mass="40696">MPNINDNTIFISFFWTGSVPSVELKNNLGEWKKYLSYSNSNAEILLWTTHNDIEKIKQKNQGLTFFNDKNTISQLKEISPNIYNWSLPDANGKYHNIKVIEIENLISKYKLVYKGIIDIFNLLIKNNIYVFSSDLARILILDFLPGIYIDCDIENSSRRKFYSNIQEIKNKFQSSGFDIKFYYIMMVGNQGLLENQMIIAFEKNAFENVLQYYELQLNDNSDFFNDHIEDIESFKKNINHEKFMKLNKSFFNDKNDSKYLQFYNKEDYKNFRKLNENENISFSYPCLSFSYELLGIFFKYKNSMEYSMFYTSEMSNYFKIPNQDILLYSWKNPGFARLKKL</sequence>
<evidence type="ECO:0008006" key="3">
    <source>
        <dbReference type="Google" id="ProtNLM"/>
    </source>
</evidence>
<dbReference type="OrthoDB" id="5606721at2"/>
<dbReference type="Gene3D" id="3.90.550.20">
    <property type="match status" value="1"/>
</dbReference>
<dbReference type="KEGG" id="saqi:AXG55_08130"/>
<reference evidence="1 2" key="1">
    <citation type="submission" date="2016-10" db="EMBL/GenBank/DDBJ databases">
        <title>Silvanigrella aquatica sp. nov., isolated from a freshwater lake located in the Black Forest, Germany, description of Silvanigrellaceae fam. nov., Silvanigrellales ord. nov., reclassification of the order Bdellovibrionales in the class Oligoflexia, reclassification of the families Bacteriovoracaceae and Halobacteriovoraceae in the new order Bacteriovoracales ord. nov., and reclassification of the family Pseudobacteriovoracaceae in the order Oligoflexiales.</title>
        <authorList>
            <person name="Hahn M.W."/>
            <person name="Schmidt J."/>
            <person name="Koll U."/>
            <person name="Rohde M."/>
            <person name="Verbag S."/>
            <person name="Pitt A."/>
            <person name="Nakai R."/>
            <person name="Naganuma T."/>
            <person name="Lang E."/>
        </authorList>
    </citation>
    <scope>NUCLEOTIDE SEQUENCE [LARGE SCALE GENOMIC DNA]</scope>
    <source>
        <strain evidence="1 2">MWH-Nonnen-W8red</strain>
    </source>
</reference>
<protein>
    <recommendedName>
        <fullName evidence="3">GT44 domain-containing protein</fullName>
    </recommendedName>
</protein>
<dbReference type="AlphaFoldDB" id="A0A1L4D105"/>
<keyword evidence="2" id="KW-1185">Reference proteome</keyword>
<organism evidence="1 2">
    <name type="scientific">Silvanigrella aquatica</name>
    <dbReference type="NCBI Taxonomy" id="1915309"/>
    <lineage>
        <taxon>Bacteria</taxon>
        <taxon>Pseudomonadati</taxon>
        <taxon>Bdellovibrionota</taxon>
        <taxon>Oligoflexia</taxon>
        <taxon>Silvanigrellales</taxon>
        <taxon>Silvanigrellaceae</taxon>
        <taxon>Silvanigrella</taxon>
    </lineage>
</organism>
<gene>
    <name evidence="1" type="ORF">AXG55_08130</name>
</gene>
<evidence type="ECO:0000313" key="1">
    <source>
        <dbReference type="EMBL" id="APJ03876.1"/>
    </source>
</evidence>
<evidence type="ECO:0000313" key="2">
    <source>
        <dbReference type="Proteomes" id="UP000184731"/>
    </source>
</evidence>
<name>A0A1L4D105_9BACT</name>
<accession>A0A1L4D105</accession>
<dbReference type="RefSeq" id="WP_148697619.1">
    <property type="nucleotide sequence ID" value="NZ_CP017834.1"/>
</dbReference>
<dbReference type="Proteomes" id="UP000184731">
    <property type="component" value="Chromosome"/>
</dbReference>
<proteinExistence type="predicted"/>
<dbReference type="EMBL" id="CP017834">
    <property type="protein sequence ID" value="APJ03876.1"/>
    <property type="molecule type" value="Genomic_DNA"/>
</dbReference>